<feature type="transmembrane region" description="Helical" evidence="11">
    <location>
        <begin position="437"/>
        <end position="456"/>
    </location>
</feature>
<protein>
    <recommendedName>
        <fullName evidence="11">Cellulose synthase catalytic subunit [UDP-forming]</fullName>
        <ecNumber evidence="11">2.4.1.12</ecNumber>
    </recommendedName>
</protein>
<dbReference type="GO" id="GO:0030244">
    <property type="term" value="P:cellulose biosynthetic process"/>
    <property type="evidence" value="ECO:0007669"/>
    <property type="project" value="UniProtKB-KW"/>
</dbReference>
<evidence type="ECO:0000256" key="2">
    <source>
        <dbReference type="ARBA" id="ARBA00022475"/>
    </source>
</evidence>
<dbReference type="Pfam" id="PF07238">
    <property type="entry name" value="PilZ"/>
    <property type="match status" value="1"/>
</dbReference>
<feature type="domain" description="Glycosyltransferase 2-like" evidence="12">
    <location>
        <begin position="152"/>
        <end position="322"/>
    </location>
</feature>
<keyword evidence="5 11" id="KW-0808">Transferase</keyword>
<keyword evidence="3 11" id="KW-0997">Cell inner membrane</keyword>
<sequence>MSVSEKFSGIRSDSPEPHLFSAVRKSLLVISGGATLAVLSLFFTDPVSPQEQFILGAVFCLAAWIVSRQEDQWARVALVMISMALAGRYFSWRIAQTIYGSPLDWVASVMLVLVEAYAAVMTFLGFFVMVSPVRRTSPPLPKEEKECPTVDVMIPVYNEPVDVIRPTIFAASQLEYPLSRLRVWILDDGRRKEIEALSGELGVGYLTRPDNKGAKAGNLNHALGKTDGDLIAIFDCDHVPLPRFLQKTAGFFLNRPDLALVQTPHHFYSRDPFERNIGFGNQVPGEPDLFYHVIQPGMDLWNAAYFCGSAAVLRRSALKEIGGFRTETVTEDAHTSLCLHDRGYRSYYLEEALVTGLSPDSMRDLIKQRVRWCRGMIQIFRIDNPLFKKGLSFPQKLCYMNAIFYWFFSIPRLFFLVAPLLYIYFRIYSVHAGLEDMLLYLLPYLLVAQGSSLLFYRSRRSLLWSIVYEIPLSFYLIFPAFTALLFPKKGTFHVTPKGTRTDSDRLDFPVARPAILLFALNVGGLVLGVQQFLSRPGGHSMLLMNLFWTGFNTLLIGMSLGAMIERRQVRRHPRISVSSAVAFSYEEETVCRVLFGRCRDISLGGVRVQVTGGDRSLASVLNDHPGRLSFFGNHMSASLPVTAIRPKPEEGKLFFSARFCDMTREEEGVLVRLVFGLAVSEEDLGRQGEKRSFTLKKDFWQKSLLQIERFLDSI</sequence>
<accession>B6AKK5</accession>
<dbReference type="EC" id="2.4.1.12" evidence="11"/>
<feature type="domain" description="PilZ" evidence="13">
    <location>
        <begin position="568"/>
        <end position="676"/>
    </location>
</feature>
<evidence type="ECO:0000256" key="4">
    <source>
        <dbReference type="ARBA" id="ARBA00022676"/>
    </source>
</evidence>
<keyword evidence="4 11" id="KW-0328">Glycosyltransferase</keyword>
<reference evidence="14" key="2">
    <citation type="journal article" date="2008" name="PLoS Biol.">
        <title>Population genomic analysis of strain variation in Leptospirillum group II bacteria involved in acid mine drainage formation.</title>
        <authorList>
            <person name="Simmons S.L."/>
            <person name="Dibartolo G."/>
            <person name="Denef V.J."/>
            <person name="Goltsman D.S."/>
            <person name="Thelen M.P."/>
            <person name="Banfield J.F."/>
        </authorList>
    </citation>
    <scope>NUCLEOTIDE SEQUENCE [LARGE SCALE GENOMIC DNA]</scope>
</reference>
<evidence type="ECO:0000259" key="12">
    <source>
        <dbReference type="Pfam" id="PF00535"/>
    </source>
</evidence>
<evidence type="ECO:0000259" key="13">
    <source>
        <dbReference type="Pfam" id="PF07238"/>
    </source>
</evidence>
<comment type="function">
    <text evidence="11">Catalytic subunit of cellulose synthase. It polymerizes uridine 5'-diphosphate glucose to cellulose.</text>
</comment>
<comment type="cofactor">
    <cofactor evidence="11">
        <name>Mg(2+)</name>
        <dbReference type="ChEBI" id="CHEBI:18420"/>
    </cofactor>
</comment>
<feature type="transmembrane region" description="Helical" evidence="11">
    <location>
        <begin position="462"/>
        <end position="486"/>
    </location>
</feature>
<dbReference type="InterPro" id="IPR029044">
    <property type="entry name" value="Nucleotide-diphossugar_trans"/>
</dbReference>
<feature type="transmembrane region" description="Helical" evidence="11">
    <location>
        <begin position="403"/>
        <end position="425"/>
    </location>
</feature>
<feature type="transmembrane region" description="Helical" evidence="11">
    <location>
        <begin position="545"/>
        <end position="564"/>
    </location>
</feature>
<feature type="transmembrane region" description="Helical" evidence="11">
    <location>
        <begin position="26"/>
        <end position="44"/>
    </location>
</feature>
<dbReference type="InterPro" id="IPR001173">
    <property type="entry name" value="Glyco_trans_2-like"/>
</dbReference>
<dbReference type="InterPro" id="IPR050321">
    <property type="entry name" value="Glycosyltr_2/OpgH_subfam"/>
</dbReference>
<evidence type="ECO:0000313" key="14">
    <source>
        <dbReference type="EMBL" id="EDZ40122.1"/>
    </source>
</evidence>
<dbReference type="PANTHER" id="PTHR43867:SF2">
    <property type="entry name" value="CELLULOSE SYNTHASE CATALYTIC SUBUNIT A [UDP-FORMING]"/>
    <property type="match status" value="1"/>
</dbReference>
<feature type="transmembrane region" description="Helical" evidence="11">
    <location>
        <begin position="514"/>
        <end position="533"/>
    </location>
</feature>
<name>B6AKK5_9BACT</name>
<keyword evidence="8 11" id="KW-1133">Transmembrane helix</keyword>
<keyword evidence="9 11" id="KW-0472">Membrane</keyword>
<dbReference type="InterPro" id="IPR009875">
    <property type="entry name" value="PilZ_domain"/>
</dbReference>
<dbReference type="InterPro" id="IPR005150">
    <property type="entry name" value="Cellulose_synth"/>
</dbReference>
<comment type="pathway">
    <text evidence="11">Glycan metabolism; bacterial cellulose biosynthesis.</text>
</comment>
<dbReference type="Pfam" id="PF03552">
    <property type="entry name" value="Cellulose_synt"/>
    <property type="match status" value="1"/>
</dbReference>
<dbReference type="NCBIfam" id="TIGR03030">
    <property type="entry name" value="CelA"/>
    <property type="match status" value="1"/>
</dbReference>
<dbReference type="EMBL" id="DS995259">
    <property type="protein sequence ID" value="EDZ40122.1"/>
    <property type="molecule type" value="Genomic_DNA"/>
</dbReference>
<evidence type="ECO:0000256" key="11">
    <source>
        <dbReference type="RuleBase" id="RU365020"/>
    </source>
</evidence>
<dbReference type="PANTHER" id="PTHR43867">
    <property type="entry name" value="CELLULOSE SYNTHASE CATALYTIC SUBUNIT A [UDP-FORMING]"/>
    <property type="match status" value="1"/>
</dbReference>
<keyword evidence="11" id="KW-0973">c-di-GMP</keyword>
<evidence type="ECO:0000256" key="1">
    <source>
        <dbReference type="ARBA" id="ARBA00004429"/>
    </source>
</evidence>
<evidence type="ECO:0000256" key="5">
    <source>
        <dbReference type="ARBA" id="ARBA00022679"/>
    </source>
</evidence>
<dbReference type="GO" id="GO:0006011">
    <property type="term" value="P:UDP-alpha-D-glucose metabolic process"/>
    <property type="evidence" value="ECO:0007669"/>
    <property type="project" value="InterPro"/>
</dbReference>
<evidence type="ECO:0000256" key="6">
    <source>
        <dbReference type="ARBA" id="ARBA00022692"/>
    </source>
</evidence>
<dbReference type="Gene3D" id="2.40.10.220">
    <property type="entry name" value="predicted glycosyltransferase like domains"/>
    <property type="match status" value="1"/>
</dbReference>
<evidence type="ECO:0000256" key="9">
    <source>
        <dbReference type="ARBA" id="ARBA00023136"/>
    </source>
</evidence>
<dbReference type="Pfam" id="PF00535">
    <property type="entry name" value="Glycos_transf_2"/>
    <property type="match status" value="1"/>
</dbReference>
<dbReference type="GO" id="GO:0005886">
    <property type="term" value="C:plasma membrane"/>
    <property type="evidence" value="ECO:0007669"/>
    <property type="project" value="UniProtKB-SubCell"/>
</dbReference>
<organism evidence="14">
    <name type="scientific">Leptospirillum sp. Group II '5-way CG'</name>
    <dbReference type="NCBI Taxonomy" id="419541"/>
    <lineage>
        <taxon>Bacteria</taxon>
        <taxon>Pseudomonadati</taxon>
        <taxon>Nitrospirota</taxon>
        <taxon>Nitrospiria</taxon>
        <taxon>Nitrospirales</taxon>
        <taxon>Nitrospiraceae</taxon>
        <taxon>Leptospirillum</taxon>
    </lineage>
</organism>
<dbReference type="UniPathway" id="UPA00694"/>
<feature type="transmembrane region" description="Helical" evidence="11">
    <location>
        <begin position="51"/>
        <end position="67"/>
    </location>
</feature>
<keyword evidence="2 11" id="KW-1003">Cell membrane</keyword>
<evidence type="ECO:0000256" key="7">
    <source>
        <dbReference type="ARBA" id="ARBA00022916"/>
    </source>
</evidence>
<evidence type="ECO:0000256" key="3">
    <source>
        <dbReference type="ARBA" id="ARBA00022519"/>
    </source>
</evidence>
<dbReference type="Gene3D" id="3.90.550.10">
    <property type="entry name" value="Spore Coat Polysaccharide Biosynthesis Protein SpsA, Chain A"/>
    <property type="match status" value="1"/>
</dbReference>
<comment type="subcellular location">
    <subcellularLocation>
        <location evidence="1">Cell inner membrane</location>
        <topology evidence="1">Multi-pass membrane protein</topology>
    </subcellularLocation>
</comment>
<reference evidence="14" key="1">
    <citation type="journal article" date="2004" name="Nature">
        <title>Community structure and metabolism through reconstruction of microbial genomes from the environment.</title>
        <authorList>
            <person name="Tyson G.W."/>
            <person name="Chapman J."/>
            <person name="Hugenholtz P."/>
            <person name="Allen E.E."/>
            <person name="Ram R.J."/>
            <person name="Richardson P.M."/>
            <person name="Solovyev V.V."/>
            <person name="Rubin E.M."/>
            <person name="Rokhsar D.S."/>
            <person name="Banfield J.F."/>
        </authorList>
    </citation>
    <scope>NUCLEOTIDE SEQUENCE [LARGE SCALE GENOMIC DNA]</scope>
</reference>
<gene>
    <name evidence="14" type="ORF">CGL2_11195031</name>
</gene>
<dbReference type="PRINTS" id="PR01439">
    <property type="entry name" value="CELLSNTHASEA"/>
</dbReference>
<feature type="transmembrane region" description="Helical" evidence="11">
    <location>
        <begin position="73"/>
        <end position="91"/>
    </location>
</feature>
<feature type="transmembrane region" description="Helical" evidence="11">
    <location>
        <begin position="103"/>
        <end position="130"/>
    </location>
</feature>
<keyword evidence="6 11" id="KW-0812">Transmembrane</keyword>
<dbReference type="AlphaFoldDB" id="B6AKK5"/>
<keyword evidence="7 11" id="KW-0135">Cellulose biosynthesis</keyword>
<dbReference type="GO" id="GO:0035438">
    <property type="term" value="F:cyclic-di-GMP binding"/>
    <property type="evidence" value="ECO:0007669"/>
    <property type="project" value="InterPro"/>
</dbReference>
<proteinExistence type="predicted"/>
<dbReference type="InterPro" id="IPR003919">
    <property type="entry name" value="Cell_synth_A"/>
</dbReference>
<evidence type="ECO:0000256" key="8">
    <source>
        <dbReference type="ARBA" id="ARBA00022989"/>
    </source>
</evidence>
<dbReference type="SUPFAM" id="SSF53448">
    <property type="entry name" value="Nucleotide-diphospho-sugar transferases"/>
    <property type="match status" value="1"/>
</dbReference>
<evidence type="ECO:0000256" key="10">
    <source>
        <dbReference type="ARBA" id="ARBA00048682"/>
    </source>
</evidence>
<dbReference type="CDD" id="cd06421">
    <property type="entry name" value="CESA_CelA_like"/>
    <property type="match status" value="1"/>
</dbReference>
<comment type="catalytic activity">
    <reaction evidence="10 11">
        <text>[(1-&gt;4)-beta-D-glucosyl](n) + UDP-alpha-D-glucose = [(1-&gt;4)-beta-D-glucosyl](n+1) + UDP + H(+)</text>
        <dbReference type="Rhea" id="RHEA:19929"/>
        <dbReference type="Rhea" id="RHEA-COMP:10033"/>
        <dbReference type="Rhea" id="RHEA-COMP:10034"/>
        <dbReference type="ChEBI" id="CHEBI:15378"/>
        <dbReference type="ChEBI" id="CHEBI:18246"/>
        <dbReference type="ChEBI" id="CHEBI:58223"/>
        <dbReference type="ChEBI" id="CHEBI:58885"/>
        <dbReference type="EC" id="2.4.1.12"/>
    </reaction>
</comment>
<dbReference type="GO" id="GO:0016760">
    <property type="term" value="F:cellulose synthase (UDP-forming) activity"/>
    <property type="evidence" value="ECO:0007669"/>
    <property type="project" value="UniProtKB-EC"/>
</dbReference>